<reference evidence="2 3" key="1">
    <citation type="submission" date="2008-03" db="EMBL/GenBank/DDBJ databases">
        <title>Complete sequence of Leptothrix cholodnii SP-6.</title>
        <authorList>
            <consortium name="US DOE Joint Genome Institute"/>
            <person name="Copeland A."/>
            <person name="Lucas S."/>
            <person name="Lapidus A."/>
            <person name="Glavina del Rio T."/>
            <person name="Dalin E."/>
            <person name="Tice H."/>
            <person name="Bruce D."/>
            <person name="Goodwin L."/>
            <person name="Pitluck S."/>
            <person name="Chertkov O."/>
            <person name="Brettin T."/>
            <person name="Detter J.C."/>
            <person name="Han C."/>
            <person name="Kuske C.R."/>
            <person name="Schmutz J."/>
            <person name="Larimer F."/>
            <person name="Land M."/>
            <person name="Hauser L."/>
            <person name="Kyrpides N."/>
            <person name="Lykidis A."/>
            <person name="Emerson D."/>
            <person name="Richardson P."/>
        </authorList>
    </citation>
    <scope>NUCLEOTIDE SEQUENCE [LARGE SCALE GENOMIC DNA]</scope>
    <source>
        <strain evidence="3">ATCC 51168 / LMG 8142 / SP-6</strain>
    </source>
</reference>
<accession>B1XWI4</accession>
<gene>
    <name evidence="2" type="ordered locus">Lcho_2720</name>
</gene>
<protein>
    <recommendedName>
        <fullName evidence="1">BioF2-like acetyltransferase domain-containing protein</fullName>
    </recommendedName>
</protein>
<evidence type="ECO:0000259" key="1">
    <source>
        <dbReference type="Pfam" id="PF13480"/>
    </source>
</evidence>
<dbReference type="Proteomes" id="UP000001693">
    <property type="component" value="Chromosome"/>
</dbReference>
<sequence length="376" mass="41284">MSATRVSADLITDEAALLALGPAWDALEARAQAGGAPGQLYVSHRYVRLAWQHLRQPGDELFVLTLGDAGHLQAVWPLVLRRSRQAKMEVRQLGPIGIWEGERPHVLCEGDADTAWAGLWSALAGLRSRWHVLTLPELDAGSWPLRQLAVRPGVAGGFQVRAQADTAAPWQPLGGDAVAWRVRRPAALRQAREHVQHALKRRLPDLSTEVLNTGADMPAALDRFLAIEARLAASPLADAHYRISSKPERVAFYRAFLPLLAARGEAELRLMRGGGQDVAALIRLRCGGVWLERHAVAAPDVVDLAPAQELLLQTLAEAMRDGATQESDLLWPPDASGRVEALTPWLDGVRPTERLTIWNLRSRMALRALAGWLLRR</sequence>
<dbReference type="KEGG" id="lch:Lcho_2720"/>
<dbReference type="Pfam" id="PF13480">
    <property type="entry name" value="Acetyltransf_6"/>
    <property type="match status" value="1"/>
</dbReference>
<evidence type="ECO:0000313" key="2">
    <source>
        <dbReference type="EMBL" id="ACB34985.1"/>
    </source>
</evidence>
<feature type="domain" description="BioF2-like acetyltransferase" evidence="1">
    <location>
        <begin position="202"/>
        <end position="331"/>
    </location>
</feature>
<organism evidence="2 3">
    <name type="scientific">Leptothrix cholodnii (strain ATCC 51168 / LMG 8142 / SP-6)</name>
    <name type="common">Leptothrix discophora (strain SP-6)</name>
    <dbReference type="NCBI Taxonomy" id="395495"/>
    <lineage>
        <taxon>Bacteria</taxon>
        <taxon>Pseudomonadati</taxon>
        <taxon>Pseudomonadota</taxon>
        <taxon>Betaproteobacteria</taxon>
        <taxon>Burkholderiales</taxon>
        <taxon>Sphaerotilaceae</taxon>
        <taxon>Leptothrix</taxon>
    </lineage>
</organism>
<dbReference type="eggNOG" id="COG5653">
    <property type="taxonomic scope" value="Bacteria"/>
</dbReference>
<dbReference type="EMBL" id="CP001013">
    <property type="protein sequence ID" value="ACB34985.1"/>
    <property type="molecule type" value="Genomic_DNA"/>
</dbReference>
<proteinExistence type="predicted"/>
<evidence type="ECO:0000313" key="3">
    <source>
        <dbReference type="Proteomes" id="UP000001693"/>
    </source>
</evidence>
<dbReference type="HOGENOM" id="CLU_735270_0_0_4"/>
<dbReference type="STRING" id="395495.Lcho_2720"/>
<keyword evidence="3" id="KW-1185">Reference proteome</keyword>
<name>B1XWI4_LEPCP</name>
<dbReference type="AlphaFoldDB" id="B1XWI4"/>
<dbReference type="InterPro" id="IPR038740">
    <property type="entry name" value="BioF2-like_GNAT_dom"/>
</dbReference>